<evidence type="ECO:0000313" key="4">
    <source>
        <dbReference type="Proteomes" id="UP000594262"/>
    </source>
</evidence>
<keyword evidence="4" id="KW-1185">Reference proteome</keyword>
<reference evidence="3" key="1">
    <citation type="submission" date="2021-01" db="UniProtKB">
        <authorList>
            <consortium name="EnsemblMetazoa"/>
        </authorList>
    </citation>
    <scope>IDENTIFICATION</scope>
</reference>
<feature type="region of interest" description="Disordered" evidence="2">
    <location>
        <begin position="1"/>
        <end position="20"/>
    </location>
</feature>
<keyword evidence="1" id="KW-0175">Coiled coil</keyword>
<sequence length="363" mass="43327">MNPGDERNLAHSAVGRNPMVEMDSGEIVKLKKEHQKEIQKLTYESKIEMMESQMKTMQLEKENQTLSHQFEMFKLKNSYDSQSSQAQADQQLQKQKDELQNKLVEKEKQLVAKEHEMVLYKKEQENEWKMKMKDLENEHKIKMLQKEVKIAEMEKVMKENEETIQKMRAEMKTVNEQAVKKESARLDTPVKALTDIDRMVWGANYFIQGISHGPKLYESYEKWYERISLLMENKKLYVATEFLFIRKKFDKHHKVLHFVSKRKYSAYKDCSDEFNTEGLTKELYTNDGVDLFLLHPKIDTKHLKFNRNFNGHDYERWQVKNVNLEFYDDNNDAIVLGIPKINAGWLFWSNFTRLKFESKKIVN</sequence>
<dbReference type="Proteomes" id="UP000594262">
    <property type="component" value="Unplaced"/>
</dbReference>
<proteinExistence type="predicted"/>
<evidence type="ECO:0000313" key="3">
    <source>
        <dbReference type="EnsemblMetazoa" id="CLYHEMP015746.1"/>
    </source>
</evidence>
<name>A0A7M6DM60_9CNID</name>
<evidence type="ECO:0000256" key="2">
    <source>
        <dbReference type="SAM" id="MobiDB-lite"/>
    </source>
</evidence>
<evidence type="ECO:0000256" key="1">
    <source>
        <dbReference type="SAM" id="Coils"/>
    </source>
</evidence>
<protein>
    <submittedName>
        <fullName evidence="3">Uncharacterized protein</fullName>
    </submittedName>
</protein>
<feature type="coiled-coil region" evidence="1">
    <location>
        <begin position="85"/>
        <end position="184"/>
    </location>
</feature>
<accession>A0A7M6DM60</accession>
<dbReference type="EnsemblMetazoa" id="CLYHEMT015746.1">
    <property type="protein sequence ID" value="CLYHEMP015746.1"/>
    <property type="gene ID" value="CLYHEMG015746"/>
</dbReference>
<organism evidence="3 4">
    <name type="scientific">Clytia hemisphaerica</name>
    <dbReference type="NCBI Taxonomy" id="252671"/>
    <lineage>
        <taxon>Eukaryota</taxon>
        <taxon>Metazoa</taxon>
        <taxon>Cnidaria</taxon>
        <taxon>Hydrozoa</taxon>
        <taxon>Hydroidolina</taxon>
        <taxon>Leptothecata</taxon>
        <taxon>Obeliida</taxon>
        <taxon>Clytiidae</taxon>
        <taxon>Clytia</taxon>
    </lineage>
</organism>
<dbReference type="AlphaFoldDB" id="A0A7M6DM60"/>